<evidence type="ECO:0000256" key="3">
    <source>
        <dbReference type="ARBA" id="ARBA00022428"/>
    </source>
</evidence>
<evidence type="ECO:0000256" key="8">
    <source>
        <dbReference type="NCBIfam" id="TIGR00751"/>
    </source>
</evidence>
<feature type="transmembrane region" description="Helical" evidence="9">
    <location>
        <begin position="322"/>
        <end position="342"/>
    </location>
</feature>
<proteinExistence type="predicted"/>
<evidence type="ECO:0000313" key="11">
    <source>
        <dbReference type="Proteomes" id="UP000773064"/>
    </source>
</evidence>
<dbReference type="InterPro" id="IPR044878">
    <property type="entry name" value="UbiA_sf"/>
</dbReference>
<evidence type="ECO:0000256" key="1">
    <source>
        <dbReference type="ARBA" id="ARBA00004141"/>
    </source>
</evidence>
<comment type="subcellular location">
    <subcellularLocation>
        <location evidence="1">Membrane</location>
        <topology evidence="1">Multi-pass membrane protein</topology>
    </subcellularLocation>
</comment>
<dbReference type="InterPro" id="IPR026046">
    <property type="entry name" value="UBIAD1"/>
</dbReference>
<evidence type="ECO:0000256" key="7">
    <source>
        <dbReference type="ARBA" id="ARBA00023136"/>
    </source>
</evidence>
<gene>
    <name evidence="10" type="primary">menA</name>
    <name evidence="10" type="ORF">JS528_04125</name>
</gene>
<name>A0ABS5UNR4_9BIFI</name>
<protein>
    <recommendedName>
        <fullName evidence="8">1,4-dihydroxy-2-naphthoate octaprenyltransferase</fullName>
        <ecNumber evidence="8">2.5.1.74</ecNumber>
    </recommendedName>
</protein>
<evidence type="ECO:0000256" key="4">
    <source>
        <dbReference type="ARBA" id="ARBA00022679"/>
    </source>
</evidence>
<evidence type="ECO:0000313" key="10">
    <source>
        <dbReference type="EMBL" id="MBT1172556.1"/>
    </source>
</evidence>
<keyword evidence="11" id="KW-1185">Reference proteome</keyword>
<keyword evidence="6 9" id="KW-1133">Transmembrane helix</keyword>
<feature type="transmembrane region" description="Helical" evidence="9">
    <location>
        <begin position="184"/>
        <end position="206"/>
    </location>
</feature>
<accession>A0ABS5UNR4</accession>
<dbReference type="PANTHER" id="PTHR13929">
    <property type="entry name" value="1,4-DIHYDROXY-2-NAPHTHOATE OCTAPRENYLTRANSFERASE"/>
    <property type="match status" value="1"/>
</dbReference>
<organism evidence="10 11">
    <name type="scientific">Bifidobacterium santillanense</name>
    <dbReference type="NCBI Taxonomy" id="2809028"/>
    <lineage>
        <taxon>Bacteria</taxon>
        <taxon>Bacillati</taxon>
        <taxon>Actinomycetota</taxon>
        <taxon>Actinomycetes</taxon>
        <taxon>Bifidobacteriales</taxon>
        <taxon>Bifidobacteriaceae</taxon>
        <taxon>Bifidobacterium</taxon>
    </lineage>
</organism>
<dbReference type="PANTHER" id="PTHR13929:SF0">
    <property type="entry name" value="UBIA PRENYLTRANSFERASE DOMAIN-CONTAINING PROTEIN 1"/>
    <property type="match status" value="1"/>
</dbReference>
<dbReference type="EC" id="2.5.1.74" evidence="8"/>
<feature type="transmembrane region" description="Helical" evidence="9">
    <location>
        <begin position="289"/>
        <end position="310"/>
    </location>
</feature>
<dbReference type="InterPro" id="IPR000537">
    <property type="entry name" value="UbiA_prenyltransferase"/>
</dbReference>
<comment type="pathway">
    <text evidence="2">Quinol/quinone metabolism; menaquinone biosynthesis.</text>
</comment>
<feature type="transmembrane region" description="Helical" evidence="9">
    <location>
        <begin position="103"/>
        <end position="123"/>
    </location>
</feature>
<dbReference type="EMBL" id="JAFEJS010000002">
    <property type="protein sequence ID" value="MBT1172556.1"/>
    <property type="molecule type" value="Genomic_DNA"/>
</dbReference>
<dbReference type="Gene3D" id="1.10.357.140">
    <property type="entry name" value="UbiA prenyltransferase"/>
    <property type="match status" value="1"/>
</dbReference>
<keyword evidence="3" id="KW-0474">Menaquinone biosynthesis</keyword>
<keyword evidence="4" id="KW-0808">Transferase</keyword>
<feature type="transmembrane region" description="Helical" evidence="9">
    <location>
        <begin position="227"/>
        <end position="250"/>
    </location>
</feature>
<dbReference type="Pfam" id="PF01040">
    <property type="entry name" value="UbiA"/>
    <property type="match status" value="1"/>
</dbReference>
<evidence type="ECO:0000256" key="5">
    <source>
        <dbReference type="ARBA" id="ARBA00022692"/>
    </source>
</evidence>
<feature type="transmembrane region" description="Helical" evidence="9">
    <location>
        <begin position="159"/>
        <end position="178"/>
    </location>
</feature>
<evidence type="ECO:0000256" key="6">
    <source>
        <dbReference type="ARBA" id="ARBA00022989"/>
    </source>
</evidence>
<keyword evidence="7 9" id="KW-0472">Membrane</keyword>
<feature type="transmembrane region" description="Helical" evidence="9">
    <location>
        <begin position="129"/>
        <end position="147"/>
    </location>
</feature>
<keyword evidence="5 9" id="KW-0812">Transmembrane</keyword>
<evidence type="ECO:0000256" key="2">
    <source>
        <dbReference type="ARBA" id="ARBA00004863"/>
    </source>
</evidence>
<evidence type="ECO:0000256" key="9">
    <source>
        <dbReference type="SAM" id="Phobius"/>
    </source>
</evidence>
<dbReference type="NCBIfam" id="TIGR00751">
    <property type="entry name" value="menA"/>
    <property type="match status" value="1"/>
</dbReference>
<sequence length="344" mass="35648">MWSTVFEGVWGGSYLHRPCPVIGGRPGPDPGDLYGTCLTSPGWYAAVTLLCAGVALFLQIAANLANDYSDGVRGADESRGAGEDVSGKPQRLTASGLVEPKRVLLAAGVNAALACVCGLAVTILTGHWWFIGLGLVCLAAGWCYVGGRHPYGYHGFGEISVFVFFGLVATCGTSYALSDEIPFLVVWTATALGLVAVGVLCVNNLRDADDDAIHGKRTWMVRLGRDRGLVLAEATLIVPVVMAALSYASYAPLVRVASSAVNPRCGTLFEGTGDTTGHVACSGMPWWDVAAAIAGTATLAASIMLCVAAVRSLRTGGYRRALPAAVLLSPAAALTFGCAYLMGA</sequence>
<comment type="caution">
    <text evidence="10">The sequence shown here is derived from an EMBL/GenBank/DDBJ whole genome shotgun (WGS) entry which is preliminary data.</text>
</comment>
<dbReference type="CDD" id="cd13962">
    <property type="entry name" value="PT_UbiA_UBIAD1"/>
    <property type="match status" value="1"/>
</dbReference>
<feature type="transmembrane region" description="Helical" evidence="9">
    <location>
        <begin position="43"/>
        <end position="65"/>
    </location>
</feature>
<dbReference type="Proteomes" id="UP000773064">
    <property type="component" value="Unassembled WGS sequence"/>
</dbReference>
<reference evidence="10 11" key="1">
    <citation type="journal article" date="2021" name="Environ. Microbiol.">
        <title>Genetic insights into the dark matter of the mammalian gut microbiota through targeted genome reconstruction.</title>
        <authorList>
            <person name="Lugli G.A."/>
            <person name="Alessandri G."/>
            <person name="Milani C."/>
            <person name="Viappiani A."/>
            <person name="Fontana F."/>
            <person name="Tarracchini C."/>
            <person name="Mancabelli L."/>
            <person name="Argentini C."/>
            <person name="Ruiz L."/>
            <person name="Margolles A."/>
            <person name="van Sinderen D."/>
            <person name="Turroni F."/>
            <person name="Ventura M."/>
        </authorList>
    </citation>
    <scope>NUCLEOTIDE SEQUENCE [LARGE SCALE GENOMIC DNA]</scope>
    <source>
        <strain evidence="10 11">MA2</strain>
    </source>
</reference>